<dbReference type="HOGENOM" id="CLU_811617_0_0_1"/>
<feature type="region of interest" description="Disordered" evidence="1">
    <location>
        <begin position="284"/>
        <end position="327"/>
    </location>
</feature>
<accession>A0A0C3B7U6</accession>
<dbReference type="EMBL" id="KN832994">
    <property type="protein sequence ID" value="KIM82378.1"/>
    <property type="molecule type" value="Genomic_DNA"/>
</dbReference>
<feature type="compositionally biased region" description="Pro residues" evidence="1">
    <location>
        <begin position="287"/>
        <end position="300"/>
    </location>
</feature>
<evidence type="ECO:0000256" key="1">
    <source>
        <dbReference type="SAM" id="MobiDB-lite"/>
    </source>
</evidence>
<reference evidence="3" key="2">
    <citation type="submission" date="2015-01" db="EMBL/GenBank/DDBJ databases">
        <title>Evolutionary Origins and Diversification of the Mycorrhizal Mutualists.</title>
        <authorList>
            <consortium name="DOE Joint Genome Institute"/>
            <consortium name="Mycorrhizal Genomics Consortium"/>
            <person name="Kohler A."/>
            <person name="Kuo A."/>
            <person name="Nagy L.G."/>
            <person name="Floudas D."/>
            <person name="Copeland A."/>
            <person name="Barry K.W."/>
            <person name="Cichocki N."/>
            <person name="Veneault-Fourrey C."/>
            <person name="LaButti K."/>
            <person name="Lindquist E.A."/>
            <person name="Lipzen A."/>
            <person name="Lundell T."/>
            <person name="Morin E."/>
            <person name="Murat C."/>
            <person name="Riley R."/>
            <person name="Ohm R."/>
            <person name="Sun H."/>
            <person name="Tunlid A."/>
            <person name="Henrissat B."/>
            <person name="Grigoriev I.V."/>
            <person name="Hibbett D.S."/>
            <person name="Martin F."/>
        </authorList>
    </citation>
    <scope>NUCLEOTIDE SEQUENCE [LARGE SCALE GENOMIC DNA]</scope>
    <source>
        <strain evidence="3">F 1598</strain>
    </source>
</reference>
<gene>
    <name evidence="2" type="ORF">PILCRDRAFT_460689</name>
</gene>
<dbReference type="InParanoid" id="A0A0C3B7U6"/>
<keyword evidence="3" id="KW-1185">Reference proteome</keyword>
<evidence type="ECO:0000313" key="2">
    <source>
        <dbReference type="EMBL" id="KIM82378.1"/>
    </source>
</evidence>
<feature type="compositionally biased region" description="Low complexity" evidence="1">
    <location>
        <begin position="301"/>
        <end position="327"/>
    </location>
</feature>
<name>A0A0C3B7U6_PILCF</name>
<proteinExistence type="predicted"/>
<sequence>MNLNTLWDLIDRPLAYHSREGVQFTVGVGVTLPGSSALQVAEDWRADRCVRDPNLLRNLQHSCQALLEQCSLSTTIKLDYDSVAQAPYPRVAHLMNDEEEVKGFLGRHWLQGVEIIVKEVLRQKGVEGSFDFVRGSHGHQIPDWLAKHRNQTRCIVEGKSETVMNAHYKNLLERADNDTEIVWAETSAGTNTANLLYKVAIYLGTYKRTWLCLTSLSCMLVFRLVRRSGGRPYLVVSDPVYVPDHAERFTVMTDGRCGRDWIPTMVATCLCEIASDEPGLSFTVSPSPVPTGAPTPPPECPTVYPGYDSSSETETSHSDNSSDGTYLSSSSLVCRQLFFIVS</sequence>
<evidence type="ECO:0000313" key="3">
    <source>
        <dbReference type="Proteomes" id="UP000054166"/>
    </source>
</evidence>
<protein>
    <submittedName>
        <fullName evidence="2">Uncharacterized protein</fullName>
    </submittedName>
</protein>
<dbReference type="AlphaFoldDB" id="A0A0C3B7U6"/>
<reference evidence="2 3" key="1">
    <citation type="submission" date="2014-04" db="EMBL/GenBank/DDBJ databases">
        <authorList>
            <consortium name="DOE Joint Genome Institute"/>
            <person name="Kuo A."/>
            <person name="Tarkka M."/>
            <person name="Buscot F."/>
            <person name="Kohler A."/>
            <person name="Nagy L.G."/>
            <person name="Floudas D."/>
            <person name="Copeland A."/>
            <person name="Barry K.W."/>
            <person name="Cichocki N."/>
            <person name="Veneault-Fourrey C."/>
            <person name="LaButti K."/>
            <person name="Lindquist E.A."/>
            <person name="Lipzen A."/>
            <person name="Lundell T."/>
            <person name="Morin E."/>
            <person name="Murat C."/>
            <person name="Sun H."/>
            <person name="Tunlid A."/>
            <person name="Henrissat B."/>
            <person name="Grigoriev I.V."/>
            <person name="Hibbett D.S."/>
            <person name="Martin F."/>
            <person name="Nordberg H.P."/>
            <person name="Cantor M.N."/>
            <person name="Hua S.X."/>
        </authorList>
    </citation>
    <scope>NUCLEOTIDE SEQUENCE [LARGE SCALE GENOMIC DNA]</scope>
    <source>
        <strain evidence="2 3">F 1598</strain>
    </source>
</reference>
<dbReference type="Proteomes" id="UP000054166">
    <property type="component" value="Unassembled WGS sequence"/>
</dbReference>
<organism evidence="2 3">
    <name type="scientific">Piloderma croceum (strain F 1598)</name>
    <dbReference type="NCBI Taxonomy" id="765440"/>
    <lineage>
        <taxon>Eukaryota</taxon>
        <taxon>Fungi</taxon>
        <taxon>Dikarya</taxon>
        <taxon>Basidiomycota</taxon>
        <taxon>Agaricomycotina</taxon>
        <taxon>Agaricomycetes</taxon>
        <taxon>Agaricomycetidae</taxon>
        <taxon>Atheliales</taxon>
        <taxon>Atheliaceae</taxon>
        <taxon>Piloderma</taxon>
    </lineage>
</organism>